<dbReference type="GO" id="GO:0016705">
    <property type="term" value="F:oxidoreductase activity, acting on paired donors, with incorporation or reduction of molecular oxygen"/>
    <property type="evidence" value="ECO:0007669"/>
    <property type="project" value="InterPro"/>
</dbReference>
<evidence type="ECO:0000256" key="6">
    <source>
        <dbReference type="PIRSR" id="PIRSR602403-1"/>
    </source>
</evidence>
<dbReference type="Gene3D" id="1.10.630.10">
    <property type="entry name" value="Cytochrome P450"/>
    <property type="match status" value="1"/>
</dbReference>
<dbReference type="GO" id="GO:0044550">
    <property type="term" value="P:secondary metabolite biosynthetic process"/>
    <property type="evidence" value="ECO:0007669"/>
    <property type="project" value="UniProtKB-ARBA"/>
</dbReference>
<organism evidence="8 9">
    <name type="scientific">Verruconis gallopava</name>
    <dbReference type="NCBI Taxonomy" id="253628"/>
    <lineage>
        <taxon>Eukaryota</taxon>
        <taxon>Fungi</taxon>
        <taxon>Dikarya</taxon>
        <taxon>Ascomycota</taxon>
        <taxon>Pezizomycotina</taxon>
        <taxon>Dothideomycetes</taxon>
        <taxon>Pleosporomycetidae</taxon>
        <taxon>Venturiales</taxon>
        <taxon>Sympoventuriaceae</taxon>
        <taxon>Verruconis</taxon>
    </lineage>
</organism>
<reference evidence="8 9" key="1">
    <citation type="submission" date="2015-01" db="EMBL/GenBank/DDBJ databases">
        <title>The Genome Sequence of Ochroconis gallopava CBS43764.</title>
        <authorList>
            <consortium name="The Broad Institute Genomics Platform"/>
            <person name="Cuomo C."/>
            <person name="de Hoog S."/>
            <person name="Gorbushina A."/>
            <person name="Stielow B."/>
            <person name="Teixiera M."/>
            <person name="Abouelleil A."/>
            <person name="Chapman S.B."/>
            <person name="Priest M."/>
            <person name="Young S.K."/>
            <person name="Wortman J."/>
            <person name="Nusbaum C."/>
            <person name="Birren B."/>
        </authorList>
    </citation>
    <scope>NUCLEOTIDE SEQUENCE [LARGE SCALE GENOMIC DNA]</scope>
    <source>
        <strain evidence="8 9">CBS 43764</strain>
    </source>
</reference>
<evidence type="ECO:0000256" key="7">
    <source>
        <dbReference type="RuleBase" id="RU000461"/>
    </source>
</evidence>
<keyword evidence="6 7" id="KW-0349">Heme</keyword>
<proteinExistence type="inferred from homology"/>
<evidence type="ECO:0000256" key="4">
    <source>
        <dbReference type="ARBA" id="ARBA00023002"/>
    </source>
</evidence>
<dbReference type="InterPro" id="IPR050121">
    <property type="entry name" value="Cytochrome_P450_monoxygenase"/>
</dbReference>
<dbReference type="AlphaFoldDB" id="A0A0D2AML8"/>
<comment type="cofactor">
    <cofactor evidence="1 6">
        <name>heme</name>
        <dbReference type="ChEBI" id="CHEBI:30413"/>
    </cofactor>
</comment>
<dbReference type="EMBL" id="KN847564">
    <property type="protein sequence ID" value="KIW00379.1"/>
    <property type="molecule type" value="Genomic_DNA"/>
</dbReference>
<dbReference type="InterPro" id="IPR001128">
    <property type="entry name" value="Cyt_P450"/>
</dbReference>
<evidence type="ECO:0000256" key="5">
    <source>
        <dbReference type="ARBA" id="ARBA00023004"/>
    </source>
</evidence>
<keyword evidence="3 6" id="KW-0479">Metal-binding</keyword>
<dbReference type="GO" id="GO:0005506">
    <property type="term" value="F:iron ion binding"/>
    <property type="evidence" value="ECO:0007669"/>
    <property type="project" value="InterPro"/>
</dbReference>
<sequence length="501" mass="56151">MHSGVNSDLTVSSLKSFAPLLVFLAVLSRLLYNYLQLRSIPGPILAGSTNLWRAYLQSRGKLRERIISLHDQYGPVVRYGVNMVSIRDASVIQQIYTTGKGFTIHDSYSTLLGIDKDGKPVESLITVKDESKHGQMRRAIANAFTVTSVGEMESIFDESITQLLHVLHQRVERRQSLDITRQIAWYSLDNAAKMVFSEDAGCLRTDSDAQGLGKMIQSRFMHWGTWSAIPEVERLVYRNPIALRLANSQPVEFSRKAAARYADRIAKPWMSTEPDLLNRLIESAERHPDVLNAKGMMGVIMSTISGAADTTAATLVAILYYLIVNPDARLKLERELTEARVTLPIPMYKEVRHLPYLDAVVKEAMRLFSLVNWPLERRVPPGGMIYQNYVLPPGTSVGVFPAALYMDRSTFGSDVEAFRPERWLSGDGETTRKMEASSLGFSRGKRVCLGQNIATMQLKKVIPTLFLNFTIELQDDSQVLDADFTPAVAFVKPLFVSLSQK</sequence>
<dbReference type="InterPro" id="IPR036396">
    <property type="entry name" value="Cyt_P450_sf"/>
</dbReference>
<keyword evidence="5 6" id="KW-0408">Iron</keyword>
<dbReference type="Pfam" id="PF00067">
    <property type="entry name" value="p450"/>
    <property type="match status" value="1"/>
</dbReference>
<dbReference type="InterPro" id="IPR002403">
    <property type="entry name" value="Cyt_P450_E_grp-IV"/>
</dbReference>
<dbReference type="InParanoid" id="A0A0D2AML8"/>
<dbReference type="RefSeq" id="XP_016210248.1">
    <property type="nucleotide sequence ID" value="XM_016361942.1"/>
</dbReference>
<evidence type="ECO:0000256" key="2">
    <source>
        <dbReference type="ARBA" id="ARBA00010617"/>
    </source>
</evidence>
<dbReference type="PRINTS" id="PR00385">
    <property type="entry name" value="P450"/>
</dbReference>
<dbReference type="GeneID" id="27316062"/>
<dbReference type="OrthoDB" id="3934656at2759"/>
<dbReference type="PANTHER" id="PTHR24305">
    <property type="entry name" value="CYTOCHROME P450"/>
    <property type="match status" value="1"/>
</dbReference>
<dbReference type="InterPro" id="IPR017972">
    <property type="entry name" value="Cyt_P450_CS"/>
</dbReference>
<dbReference type="PRINTS" id="PR00465">
    <property type="entry name" value="EP450IV"/>
</dbReference>
<keyword evidence="4 7" id="KW-0560">Oxidoreductase</keyword>
<evidence type="ECO:0000256" key="3">
    <source>
        <dbReference type="ARBA" id="ARBA00022723"/>
    </source>
</evidence>
<evidence type="ECO:0008006" key="10">
    <source>
        <dbReference type="Google" id="ProtNLM"/>
    </source>
</evidence>
<dbReference type="PROSITE" id="PS00086">
    <property type="entry name" value="CYTOCHROME_P450"/>
    <property type="match status" value="1"/>
</dbReference>
<dbReference type="PANTHER" id="PTHR24305:SF235">
    <property type="entry name" value="CYTOCHROME P450 MONOOXYGENASE APDB-RELATED"/>
    <property type="match status" value="1"/>
</dbReference>
<protein>
    <recommendedName>
        <fullName evidence="10">Cytochrome P450</fullName>
    </recommendedName>
</protein>
<dbReference type="GO" id="GO:0004497">
    <property type="term" value="F:monooxygenase activity"/>
    <property type="evidence" value="ECO:0007669"/>
    <property type="project" value="UniProtKB-KW"/>
</dbReference>
<dbReference type="SUPFAM" id="SSF48264">
    <property type="entry name" value="Cytochrome P450"/>
    <property type="match status" value="1"/>
</dbReference>
<dbReference type="HOGENOM" id="CLU_001570_14_0_1"/>
<dbReference type="Proteomes" id="UP000053259">
    <property type="component" value="Unassembled WGS sequence"/>
</dbReference>
<gene>
    <name evidence="8" type="ORF">PV09_08089</name>
</gene>
<comment type="similarity">
    <text evidence="2 7">Belongs to the cytochrome P450 family.</text>
</comment>
<keyword evidence="7" id="KW-0503">Monooxygenase</keyword>
<feature type="binding site" description="axial binding residue" evidence="6">
    <location>
        <position position="448"/>
    </location>
    <ligand>
        <name>heme</name>
        <dbReference type="ChEBI" id="CHEBI:30413"/>
    </ligand>
    <ligandPart>
        <name>Fe</name>
        <dbReference type="ChEBI" id="CHEBI:18248"/>
    </ligandPart>
</feature>
<evidence type="ECO:0000313" key="8">
    <source>
        <dbReference type="EMBL" id="KIW00379.1"/>
    </source>
</evidence>
<name>A0A0D2AML8_9PEZI</name>
<accession>A0A0D2AML8</accession>
<evidence type="ECO:0000256" key="1">
    <source>
        <dbReference type="ARBA" id="ARBA00001971"/>
    </source>
</evidence>
<evidence type="ECO:0000313" key="9">
    <source>
        <dbReference type="Proteomes" id="UP000053259"/>
    </source>
</evidence>
<dbReference type="GO" id="GO:0020037">
    <property type="term" value="F:heme binding"/>
    <property type="evidence" value="ECO:0007669"/>
    <property type="project" value="InterPro"/>
</dbReference>
<dbReference type="STRING" id="253628.A0A0D2AML8"/>
<dbReference type="VEuPathDB" id="FungiDB:PV09_08089"/>
<keyword evidence="9" id="KW-1185">Reference proteome</keyword>